<feature type="signal peptide" evidence="1">
    <location>
        <begin position="1"/>
        <end position="22"/>
    </location>
</feature>
<comment type="caution">
    <text evidence="2">The sequence shown here is derived from an EMBL/GenBank/DDBJ whole genome shotgun (WGS) entry which is preliminary data.</text>
</comment>
<evidence type="ECO:0000313" key="2">
    <source>
        <dbReference type="EMBL" id="MFD1706477.1"/>
    </source>
</evidence>
<dbReference type="InterPro" id="IPR002591">
    <property type="entry name" value="Phosphodiest/P_Trfase"/>
</dbReference>
<feature type="chain" id="PRO_5046951654" evidence="1">
    <location>
        <begin position="23"/>
        <end position="617"/>
    </location>
</feature>
<dbReference type="Pfam" id="PF01663">
    <property type="entry name" value="Phosphodiest"/>
    <property type="match status" value="1"/>
</dbReference>
<dbReference type="PANTHER" id="PTHR10151:SF120">
    <property type="entry name" value="BIS(5'-ADENOSYL)-TRIPHOSPHATASE"/>
    <property type="match status" value="1"/>
</dbReference>
<dbReference type="SUPFAM" id="SSF53649">
    <property type="entry name" value="Alkaline phosphatase-like"/>
    <property type="match status" value="1"/>
</dbReference>
<dbReference type="EMBL" id="JBHUEO010000013">
    <property type="protein sequence ID" value="MFD1706477.1"/>
    <property type="molecule type" value="Genomic_DNA"/>
</dbReference>
<evidence type="ECO:0000313" key="3">
    <source>
        <dbReference type="Proteomes" id="UP001597301"/>
    </source>
</evidence>
<dbReference type="PROSITE" id="PS00432">
    <property type="entry name" value="ACTINS_2"/>
    <property type="match status" value="1"/>
</dbReference>
<protein>
    <submittedName>
        <fullName evidence="2">Alkaline phosphatase family protein</fullName>
    </submittedName>
</protein>
<dbReference type="PANTHER" id="PTHR10151">
    <property type="entry name" value="ECTONUCLEOTIDE PYROPHOSPHATASE/PHOSPHODIESTERASE"/>
    <property type="match status" value="1"/>
</dbReference>
<dbReference type="Proteomes" id="UP001597301">
    <property type="component" value="Unassembled WGS sequence"/>
</dbReference>
<dbReference type="InterPro" id="IPR004001">
    <property type="entry name" value="Actin_CS"/>
</dbReference>
<proteinExistence type="predicted"/>
<dbReference type="Gene3D" id="3.40.720.10">
    <property type="entry name" value="Alkaline Phosphatase, subunit A"/>
    <property type="match status" value="2"/>
</dbReference>
<organism evidence="2 3">
    <name type="scientific">Siminovitchia sediminis</name>
    <dbReference type="NCBI Taxonomy" id="1274353"/>
    <lineage>
        <taxon>Bacteria</taxon>
        <taxon>Bacillati</taxon>
        <taxon>Bacillota</taxon>
        <taxon>Bacilli</taxon>
        <taxon>Bacillales</taxon>
        <taxon>Bacillaceae</taxon>
        <taxon>Siminovitchia</taxon>
    </lineage>
</organism>
<reference evidence="3" key="1">
    <citation type="journal article" date="2019" name="Int. J. Syst. Evol. Microbiol.">
        <title>The Global Catalogue of Microorganisms (GCM) 10K type strain sequencing project: providing services to taxonomists for standard genome sequencing and annotation.</title>
        <authorList>
            <consortium name="The Broad Institute Genomics Platform"/>
            <consortium name="The Broad Institute Genome Sequencing Center for Infectious Disease"/>
            <person name="Wu L."/>
            <person name="Ma J."/>
        </authorList>
    </citation>
    <scope>NUCLEOTIDE SEQUENCE [LARGE SCALE GENOMIC DNA]</scope>
    <source>
        <strain evidence="3">CGMCC 1.12295</strain>
    </source>
</reference>
<keyword evidence="1" id="KW-0732">Signal</keyword>
<accession>A0ABW4KF88</accession>
<dbReference type="RefSeq" id="WP_380773082.1">
    <property type="nucleotide sequence ID" value="NZ_JBHUEO010000013.1"/>
</dbReference>
<gene>
    <name evidence="2" type="ORF">ACFSCZ_06880</name>
</gene>
<keyword evidence="3" id="KW-1185">Reference proteome</keyword>
<sequence length="617" mass="69429">MKYGMYLLFMMIAMLFPSSASAETQIVISFDGMRHDFLQEYMKKGFMPHFEKVRNRGMFAKHIETVNPSLTSTSHAAIATGAPSSQTGMVSNNIHQPDKKLTNGDIAFFEPLDAEPIWSKAREQGKTTATILFPGSNPAYGHEADYAVYYGKTWAESNLVPLDLTDKKSKFPLLKDVHVYIRAADSHTFYAAFHPDMKDAVKVGLGEWESLSFETDSGDAVGFSFIIKASQPDLSDVRLYHTAVTSAIIQGPPGFKQEINKKFGFFPVQDDDRALSKHWITRKEYEEISGRFAQWTTDVSLFIKERYAPDVLFFYYPQADHESHKYLLVDPRQPGYSKERSKQYMKYVRWSYQLADDMLGQVLQHVKEDDRLFLVSDHGMEPVHSQLSPNEELEKAGLLVKDEKGRVDEKNSQAFAVASGSIAHIYINVQGREKGGVVSKANYKPIKQKIVETFHAAKVEKKHVPKKDYMFYGFAKWWHHLIHQKGDVSGAIKGMKSAIRLAFEKSEKPYVEVIPTKPGQAHENAGDVVLVAKKGYYMAQEDQDEVMQSDVLGNHGGDPSRPELHPIFLAAGNGIRKGTIDTQISTLDIAPTLYGLLEIEPPDFVEGQPIPGVVDTE</sequence>
<dbReference type="InterPro" id="IPR017850">
    <property type="entry name" value="Alkaline_phosphatase_core_sf"/>
</dbReference>
<name>A0ABW4KF88_9BACI</name>
<evidence type="ECO:0000256" key="1">
    <source>
        <dbReference type="SAM" id="SignalP"/>
    </source>
</evidence>